<evidence type="ECO:0000256" key="3">
    <source>
        <dbReference type="ARBA" id="ARBA00022692"/>
    </source>
</evidence>
<evidence type="ECO:0000256" key="2">
    <source>
        <dbReference type="ARBA" id="ARBA00022475"/>
    </source>
</evidence>
<dbReference type="GO" id="GO:0046872">
    <property type="term" value="F:metal ion binding"/>
    <property type="evidence" value="ECO:0007669"/>
    <property type="project" value="UniProtKB-KW"/>
</dbReference>
<keyword evidence="14" id="KW-1185">Reference proteome</keyword>
<keyword evidence="6" id="KW-0560">Oxidoreductase</keyword>
<dbReference type="PANTHER" id="PTHR35457:SF1">
    <property type="entry name" value="HEME A SYNTHASE"/>
    <property type="match status" value="1"/>
</dbReference>
<keyword evidence="8" id="KW-0350">Heme biosynthesis</keyword>
<feature type="transmembrane region" description="Helical" evidence="12">
    <location>
        <begin position="283"/>
        <end position="305"/>
    </location>
</feature>
<dbReference type="EMBL" id="BNCK01000007">
    <property type="protein sequence ID" value="GHF99704.1"/>
    <property type="molecule type" value="Genomic_DNA"/>
</dbReference>
<evidence type="ECO:0000256" key="10">
    <source>
        <dbReference type="ARBA" id="ARBA00023157"/>
    </source>
</evidence>
<keyword evidence="3 12" id="KW-0812">Transmembrane</keyword>
<evidence type="ECO:0000256" key="4">
    <source>
        <dbReference type="ARBA" id="ARBA00022723"/>
    </source>
</evidence>
<evidence type="ECO:0000256" key="11">
    <source>
        <dbReference type="ARBA" id="ARBA00023444"/>
    </source>
</evidence>
<dbReference type="GO" id="GO:0006784">
    <property type="term" value="P:heme A biosynthetic process"/>
    <property type="evidence" value="ECO:0007669"/>
    <property type="project" value="InterPro"/>
</dbReference>
<feature type="transmembrane region" description="Helical" evidence="12">
    <location>
        <begin position="134"/>
        <end position="158"/>
    </location>
</feature>
<evidence type="ECO:0000256" key="8">
    <source>
        <dbReference type="ARBA" id="ARBA00023133"/>
    </source>
</evidence>
<keyword evidence="5 12" id="KW-1133">Transmembrane helix</keyword>
<feature type="transmembrane region" description="Helical" evidence="12">
    <location>
        <begin position="83"/>
        <end position="102"/>
    </location>
</feature>
<feature type="transmembrane region" description="Helical" evidence="12">
    <location>
        <begin position="178"/>
        <end position="196"/>
    </location>
</feature>
<organism evidence="13 14">
    <name type="scientific">Thalassotalea marina</name>
    <dbReference type="NCBI Taxonomy" id="1673741"/>
    <lineage>
        <taxon>Bacteria</taxon>
        <taxon>Pseudomonadati</taxon>
        <taxon>Pseudomonadota</taxon>
        <taxon>Gammaproteobacteria</taxon>
        <taxon>Alteromonadales</taxon>
        <taxon>Colwelliaceae</taxon>
        <taxon>Thalassotalea</taxon>
    </lineage>
</organism>
<keyword evidence="10" id="KW-1015">Disulfide bond</keyword>
<accession>A0A919BM46</accession>
<dbReference type="Proteomes" id="UP000623842">
    <property type="component" value="Unassembled WGS sequence"/>
</dbReference>
<name>A0A919BM46_9GAMM</name>
<evidence type="ECO:0000256" key="1">
    <source>
        <dbReference type="ARBA" id="ARBA00004141"/>
    </source>
</evidence>
<reference evidence="13" key="2">
    <citation type="submission" date="2020-09" db="EMBL/GenBank/DDBJ databases">
        <authorList>
            <person name="Sun Q."/>
            <person name="Kim S."/>
        </authorList>
    </citation>
    <scope>NUCLEOTIDE SEQUENCE</scope>
    <source>
        <strain evidence="13">KCTC 42731</strain>
    </source>
</reference>
<evidence type="ECO:0000313" key="14">
    <source>
        <dbReference type="Proteomes" id="UP000623842"/>
    </source>
</evidence>
<comment type="caution">
    <text evidence="13">The sequence shown here is derived from an EMBL/GenBank/DDBJ whole genome shotgun (WGS) entry which is preliminary data.</text>
</comment>
<evidence type="ECO:0000256" key="7">
    <source>
        <dbReference type="ARBA" id="ARBA00023004"/>
    </source>
</evidence>
<keyword evidence="7" id="KW-0408">Iron</keyword>
<keyword evidence="4" id="KW-0479">Metal-binding</keyword>
<dbReference type="InterPro" id="IPR003780">
    <property type="entry name" value="COX15/CtaA_fam"/>
</dbReference>
<dbReference type="Pfam" id="PF02628">
    <property type="entry name" value="COX15-CtaA"/>
    <property type="match status" value="1"/>
</dbReference>
<reference evidence="13" key="1">
    <citation type="journal article" date="2014" name="Int. J. Syst. Evol. Microbiol.">
        <title>Complete genome sequence of Corynebacterium casei LMG S-19264T (=DSM 44701T), isolated from a smear-ripened cheese.</title>
        <authorList>
            <consortium name="US DOE Joint Genome Institute (JGI-PGF)"/>
            <person name="Walter F."/>
            <person name="Albersmeier A."/>
            <person name="Kalinowski J."/>
            <person name="Ruckert C."/>
        </authorList>
    </citation>
    <scope>NUCLEOTIDE SEQUENCE</scope>
    <source>
        <strain evidence="13">KCTC 42731</strain>
    </source>
</reference>
<evidence type="ECO:0000256" key="6">
    <source>
        <dbReference type="ARBA" id="ARBA00023002"/>
    </source>
</evidence>
<evidence type="ECO:0000256" key="12">
    <source>
        <dbReference type="SAM" id="Phobius"/>
    </source>
</evidence>
<evidence type="ECO:0000313" key="13">
    <source>
        <dbReference type="EMBL" id="GHF99704.1"/>
    </source>
</evidence>
<evidence type="ECO:0000256" key="5">
    <source>
        <dbReference type="ARBA" id="ARBA00022989"/>
    </source>
</evidence>
<dbReference type="PANTHER" id="PTHR35457">
    <property type="entry name" value="HEME A SYNTHASE"/>
    <property type="match status" value="1"/>
</dbReference>
<keyword evidence="2" id="KW-1003">Cell membrane</keyword>
<dbReference type="InterPro" id="IPR050450">
    <property type="entry name" value="COX15/CtaA_HemeA_synthase"/>
</dbReference>
<gene>
    <name evidence="13" type="primary">ctaA</name>
    <name evidence="13" type="ORF">GCM10017161_30250</name>
</gene>
<feature type="transmembrane region" description="Helical" evidence="12">
    <location>
        <begin position="109"/>
        <end position="128"/>
    </location>
</feature>
<dbReference type="RefSeq" id="WP_189772280.1">
    <property type="nucleotide sequence ID" value="NZ_BNCK01000007.1"/>
</dbReference>
<dbReference type="GO" id="GO:0016020">
    <property type="term" value="C:membrane"/>
    <property type="evidence" value="ECO:0007669"/>
    <property type="project" value="UniProtKB-SubCell"/>
</dbReference>
<sequence length="335" mass="36902">MQDKKIITLRKLVLISILLTIVVVSLGAYTRLTHAGLGCPDWPGCYGHLDVPKTAEEISRAEAKFPERPVEAHKAWNEMIHRYFAGSLGLFVLAISILAFRARQHGAPVLLPLAILAVIVFQAALGMWTVTMMLMPVVVMGHLLGGFTTLCLLFLLYLRLTPYRVPGGDSNVRRYAKFGMIGIVLLTAQIALGGWTSSNYAALVCTELPICQGNWSSELTFENSFDLVPPERESYEFGHLQHDERVTIHVMHRIGAIIVTLYLMWLSIKVLTRANSQFFKTGALALMTVLGIQVGLGVSNIVFSLPLSVAVSHNVVAACLMLVLISLTYSLKRKA</sequence>
<comment type="subcellular location">
    <subcellularLocation>
        <location evidence="1">Membrane</location>
        <topology evidence="1">Multi-pass membrane protein</topology>
    </subcellularLocation>
</comment>
<dbReference type="GO" id="GO:0016491">
    <property type="term" value="F:oxidoreductase activity"/>
    <property type="evidence" value="ECO:0007669"/>
    <property type="project" value="UniProtKB-KW"/>
</dbReference>
<evidence type="ECO:0000256" key="9">
    <source>
        <dbReference type="ARBA" id="ARBA00023136"/>
    </source>
</evidence>
<keyword evidence="9 12" id="KW-0472">Membrane</keyword>
<feature type="transmembrane region" description="Helical" evidence="12">
    <location>
        <begin position="250"/>
        <end position="271"/>
    </location>
</feature>
<dbReference type="AlphaFoldDB" id="A0A919BM46"/>
<protein>
    <submittedName>
        <fullName evidence="13">Cytochrome b561</fullName>
    </submittedName>
</protein>
<feature type="transmembrane region" description="Helical" evidence="12">
    <location>
        <begin position="311"/>
        <end position="331"/>
    </location>
</feature>
<comment type="pathway">
    <text evidence="11">Porphyrin-containing compound metabolism.</text>
</comment>
<proteinExistence type="predicted"/>
<feature type="transmembrane region" description="Helical" evidence="12">
    <location>
        <begin position="12"/>
        <end position="32"/>
    </location>
</feature>